<evidence type="ECO:0000313" key="2">
    <source>
        <dbReference type="Proteomes" id="UP001175226"/>
    </source>
</evidence>
<dbReference type="EMBL" id="JAUEPT010000039">
    <property type="protein sequence ID" value="KAK0439185.1"/>
    <property type="molecule type" value="Genomic_DNA"/>
</dbReference>
<dbReference type="AlphaFoldDB" id="A0AA39JBY7"/>
<protein>
    <submittedName>
        <fullName evidence="1">Uncharacterized protein</fullName>
    </submittedName>
</protein>
<keyword evidence="2" id="KW-1185">Reference proteome</keyword>
<proteinExistence type="predicted"/>
<comment type="caution">
    <text evidence="1">The sequence shown here is derived from an EMBL/GenBank/DDBJ whole genome shotgun (WGS) entry which is preliminary data.</text>
</comment>
<organism evidence="1 2">
    <name type="scientific">Armillaria borealis</name>
    <dbReference type="NCBI Taxonomy" id="47425"/>
    <lineage>
        <taxon>Eukaryota</taxon>
        <taxon>Fungi</taxon>
        <taxon>Dikarya</taxon>
        <taxon>Basidiomycota</taxon>
        <taxon>Agaricomycotina</taxon>
        <taxon>Agaricomycetes</taxon>
        <taxon>Agaricomycetidae</taxon>
        <taxon>Agaricales</taxon>
        <taxon>Marasmiineae</taxon>
        <taxon>Physalacriaceae</taxon>
        <taxon>Armillaria</taxon>
    </lineage>
</organism>
<accession>A0AA39JBY7</accession>
<name>A0AA39JBY7_9AGAR</name>
<gene>
    <name evidence="1" type="ORF">EV421DRAFT_1738039</name>
</gene>
<sequence>MEYRKEDIALSIEILTSDGGLAPLVHRYLSRLELPPMQLGLVDSGSVELCDLDPQFHVDTTTRYRVDGTNPVFCDLVEQFGVEVTPGGRDWQRRRDGQFVCATTMERMVMVTGSAPLAKSWIVREEIVGMTMAASSMMIVTAQGAKGAVQLNK</sequence>
<evidence type="ECO:0000313" key="1">
    <source>
        <dbReference type="EMBL" id="KAK0439185.1"/>
    </source>
</evidence>
<reference evidence="1" key="1">
    <citation type="submission" date="2023-06" db="EMBL/GenBank/DDBJ databases">
        <authorList>
            <consortium name="Lawrence Berkeley National Laboratory"/>
            <person name="Ahrendt S."/>
            <person name="Sahu N."/>
            <person name="Indic B."/>
            <person name="Wong-Bajracharya J."/>
            <person name="Merenyi Z."/>
            <person name="Ke H.-M."/>
            <person name="Monk M."/>
            <person name="Kocsube S."/>
            <person name="Drula E."/>
            <person name="Lipzen A."/>
            <person name="Balint B."/>
            <person name="Henrissat B."/>
            <person name="Andreopoulos B."/>
            <person name="Martin F.M."/>
            <person name="Harder C.B."/>
            <person name="Rigling D."/>
            <person name="Ford K.L."/>
            <person name="Foster G.D."/>
            <person name="Pangilinan J."/>
            <person name="Papanicolaou A."/>
            <person name="Barry K."/>
            <person name="LaButti K."/>
            <person name="Viragh M."/>
            <person name="Koriabine M."/>
            <person name="Yan M."/>
            <person name="Riley R."/>
            <person name="Champramary S."/>
            <person name="Plett K.L."/>
            <person name="Tsai I.J."/>
            <person name="Slot J."/>
            <person name="Sipos G."/>
            <person name="Plett J."/>
            <person name="Nagy L.G."/>
            <person name="Grigoriev I.V."/>
        </authorList>
    </citation>
    <scope>NUCLEOTIDE SEQUENCE</scope>
    <source>
        <strain evidence="1">FPL87.14</strain>
    </source>
</reference>
<dbReference type="Proteomes" id="UP001175226">
    <property type="component" value="Unassembled WGS sequence"/>
</dbReference>